<gene>
    <name evidence="14" type="ORF">PROFUN_00230</name>
</gene>
<evidence type="ECO:0000256" key="13">
    <source>
        <dbReference type="SAM" id="MobiDB-lite"/>
    </source>
</evidence>
<evidence type="ECO:0000256" key="9">
    <source>
        <dbReference type="ARBA" id="ARBA00023128"/>
    </source>
</evidence>
<dbReference type="FunFam" id="1.50.40.10:FF:000005">
    <property type="entry name" value="Mitochondrial phosphate carrier protein 2"/>
    <property type="match status" value="1"/>
</dbReference>
<dbReference type="PROSITE" id="PS50920">
    <property type="entry name" value="SOLCAR"/>
    <property type="match status" value="2"/>
</dbReference>
<organism evidence="14 15">
    <name type="scientific">Planoprotostelium fungivorum</name>
    <dbReference type="NCBI Taxonomy" id="1890364"/>
    <lineage>
        <taxon>Eukaryota</taxon>
        <taxon>Amoebozoa</taxon>
        <taxon>Evosea</taxon>
        <taxon>Variosea</taxon>
        <taxon>Cavosteliida</taxon>
        <taxon>Cavosteliaceae</taxon>
        <taxon>Planoprotostelium</taxon>
    </lineage>
</organism>
<keyword evidence="15" id="KW-1185">Reference proteome</keyword>
<evidence type="ECO:0000256" key="12">
    <source>
        <dbReference type="RuleBase" id="RU000488"/>
    </source>
</evidence>
<keyword evidence="4 11" id="KW-0812">Transmembrane</keyword>
<comment type="similarity">
    <text evidence="2 12">Belongs to the mitochondrial carrier (TC 2.A.29) family.</text>
</comment>
<evidence type="ECO:0000313" key="15">
    <source>
        <dbReference type="Proteomes" id="UP000241769"/>
    </source>
</evidence>
<reference evidence="14 15" key="1">
    <citation type="journal article" date="2018" name="Genome Biol. Evol.">
        <title>Multiple Roots of Fruiting Body Formation in Amoebozoa.</title>
        <authorList>
            <person name="Hillmann F."/>
            <person name="Forbes G."/>
            <person name="Novohradska S."/>
            <person name="Ferling I."/>
            <person name="Riege K."/>
            <person name="Groth M."/>
            <person name="Westermann M."/>
            <person name="Marz M."/>
            <person name="Spaller T."/>
            <person name="Winckler T."/>
            <person name="Schaap P."/>
            <person name="Glockner G."/>
        </authorList>
    </citation>
    <scope>NUCLEOTIDE SEQUENCE [LARGE SCALE GENOMIC DNA]</scope>
    <source>
        <strain evidence="14 15">Jena</strain>
    </source>
</reference>
<dbReference type="GO" id="GO:0005743">
    <property type="term" value="C:mitochondrial inner membrane"/>
    <property type="evidence" value="ECO:0007669"/>
    <property type="project" value="UniProtKB-SubCell"/>
</dbReference>
<evidence type="ECO:0000256" key="2">
    <source>
        <dbReference type="ARBA" id="ARBA00006375"/>
    </source>
</evidence>
<evidence type="ECO:0000256" key="8">
    <source>
        <dbReference type="ARBA" id="ARBA00022989"/>
    </source>
</evidence>
<keyword evidence="7" id="KW-0809">Transit peptide</keyword>
<evidence type="ECO:0000256" key="10">
    <source>
        <dbReference type="ARBA" id="ARBA00023136"/>
    </source>
</evidence>
<name>A0A2P6NXU4_9EUKA</name>
<keyword evidence="3 12" id="KW-0813">Transport</keyword>
<dbReference type="Gene3D" id="1.50.40.10">
    <property type="entry name" value="Mitochondrial carrier domain"/>
    <property type="match status" value="1"/>
</dbReference>
<dbReference type="AlphaFoldDB" id="A0A2P6NXU4"/>
<evidence type="ECO:0000256" key="4">
    <source>
        <dbReference type="ARBA" id="ARBA00022692"/>
    </source>
</evidence>
<feature type="repeat" description="Solcar" evidence="11">
    <location>
        <begin position="56"/>
        <end position="140"/>
    </location>
</feature>
<evidence type="ECO:0000256" key="3">
    <source>
        <dbReference type="ARBA" id="ARBA00022448"/>
    </source>
</evidence>
<feature type="region of interest" description="Disordered" evidence="13">
    <location>
        <begin position="13"/>
        <end position="46"/>
    </location>
</feature>
<proteinExistence type="inferred from homology"/>
<keyword evidence="6" id="KW-0999">Mitochondrion inner membrane</keyword>
<accession>A0A2P6NXU4</accession>
<evidence type="ECO:0000256" key="6">
    <source>
        <dbReference type="ARBA" id="ARBA00022792"/>
    </source>
</evidence>
<dbReference type="InParanoid" id="A0A2P6NXU4"/>
<keyword evidence="8" id="KW-1133">Transmembrane helix</keyword>
<comment type="subcellular location">
    <subcellularLocation>
        <location evidence="1">Mitochondrion inner membrane</location>
        <topology evidence="1">Multi-pass membrane protein</topology>
    </subcellularLocation>
</comment>
<protein>
    <submittedName>
        <fullName evidence="14">Mitochondrial carrier protein</fullName>
    </submittedName>
</protein>
<sequence>MSGAHFLGTAVVPGKSSERFSQRKRQTPQREMAPNTPNPAAPWNSRTAGHVEHDLAYYGKCLVGGILACGLTHALVTPLDVTKCNMQVNPQKYKGLVSGLKTIAAEEGSRAVWKGWAPTLLGYSAQGAFKYGLYEVFKDFYSNLAGKENSEKYKGLIWCAGSASAEFFADVALCPLEMVKVKIQTSVPGSFPTAFGPALAKMSAERAVTGFPFGSLTPLWSRQIPYTVAKFYFFEKVVQFFYTNVFTKPKSEYSKTTQLSITFASGYTAGIICAIVSHPADSLVSLMSKPVNKGKSLGQIASETGAKNLLTKGLGTRVLMIGTLTGLQWWIYDSFKTAMGMGTSGGK</sequence>
<evidence type="ECO:0000256" key="5">
    <source>
        <dbReference type="ARBA" id="ARBA00022737"/>
    </source>
</evidence>
<dbReference type="EMBL" id="MDYQ01000007">
    <property type="protein sequence ID" value="PRP88762.1"/>
    <property type="molecule type" value="Genomic_DNA"/>
</dbReference>
<dbReference type="GO" id="GO:1990547">
    <property type="term" value="P:mitochondrial phosphate ion transmembrane transport"/>
    <property type="evidence" value="ECO:0007669"/>
    <property type="project" value="InterPro"/>
</dbReference>
<dbReference type="InterPro" id="IPR023395">
    <property type="entry name" value="MCP_dom_sf"/>
</dbReference>
<feature type="repeat" description="Solcar" evidence="11">
    <location>
        <begin position="153"/>
        <end position="240"/>
    </location>
</feature>
<evidence type="ECO:0000256" key="1">
    <source>
        <dbReference type="ARBA" id="ARBA00004448"/>
    </source>
</evidence>
<dbReference type="PANTHER" id="PTHR45671:SF10">
    <property type="entry name" value="SOLUTE CARRIER FAMILY 25 MEMBER 3"/>
    <property type="match status" value="1"/>
</dbReference>
<dbReference type="OrthoDB" id="427452at2759"/>
<dbReference type="InterPro" id="IPR044677">
    <property type="entry name" value="SLC25A3/Pic2/Mir1-like"/>
</dbReference>
<dbReference type="GO" id="GO:0005315">
    <property type="term" value="F:phosphate transmembrane transporter activity"/>
    <property type="evidence" value="ECO:0007669"/>
    <property type="project" value="InterPro"/>
</dbReference>
<evidence type="ECO:0000313" key="14">
    <source>
        <dbReference type="EMBL" id="PRP88762.1"/>
    </source>
</evidence>
<keyword evidence="10 11" id="KW-0472">Membrane</keyword>
<dbReference type="Pfam" id="PF00153">
    <property type="entry name" value="Mito_carr"/>
    <property type="match status" value="3"/>
</dbReference>
<evidence type="ECO:0000256" key="11">
    <source>
        <dbReference type="PROSITE-ProRule" id="PRU00282"/>
    </source>
</evidence>
<dbReference type="Proteomes" id="UP000241769">
    <property type="component" value="Unassembled WGS sequence"/>
</dbReference>
<dbReference type="InterPro" id="IPR018108">
    <property type="entry name" value="MCP_transmembrane"/>
</dbReference>
<dbReference type="FunCoup" id="A0A2P6NXU4">
    <property type="interactions" value="760"/>
</dbReference>
<dbReference type="PANTHER" id="PTHR45671">
    <property type="entry name" value="SOLUTE CARRIER FAMILY 25 (MITOCHONDRIAL CARRIER PHOSPHATE CARRIER), MEMBER 3, LIKE-RELATED-RELATED"/>
    <property type="match status" value="1"/>
</dbReference>
<comment type="caution">
    <text evidence="14">The sequence shown here is derived from an EMBL/GenBank/DDBJ whole genome shotgun (WGS) entry which is preliminary data.</text>
</comment>
<dbReference type="SUPFAM" id="SSF103506">
    <property type="entry name" value="Mitochondrial carrier"/>
    <property type="match status" value="1"/>
</dbReference>
<keyword evidence="9" id="KW-0496">Mitochondrion</keyword>
<evidence type="ECO:0000256" key="7">
    <source>
        <dbReference type="ARBA" id="ARBA00022946"/>
    </source>
</evidence>
<dbReference type="STRING" id="1890364.A0A2P6NXU4"/>
<keyword evidence="5" id="KW-0677">Repeat</keyword>